<name>A0A9W9LL94_9EURO</name>
<reference evidence="2" key="1">
    <citation type="submission" date="2022-11" db="EMBL/GenBank/DDBJ databases">
        <authorList>
            <person name="Petersen C."/>
        </authorList>
    </citation>
    <scope>NUCLEOTIDE SEQUENCE</scope>
    <source>
        <strain evidence="2">IBT 21917</strain>
    </source>
</reference>
<organism evidence="2 3">
    <name type="scientific">Penicillium capsulatum</name>
    <dbReference type="NCBI Taxonomy" id="69766"/>
    <lineage>
        <taxon>Eukaryota</taxon>
        <taxon>Fungi</taxon>
        <taxon>Dikarya</taxon>
        <taxon>Ascomycota</taxon>
        <taxon>Pezizomycotina</taxon>
        <taxon>Eurotiomycetes</taxon>
        <taxon>Eurotiomycetidae</taxon>
        <taxon>Eurotiales</taxon>
        <taxon>Aspergillaceae</taxon>
        <taxon>Penicillium</taxon>
    </lineage>
</organism>
<comment type="caution">
    <text evidence="2">The sequence shown here is derived from an EMBL/GenBank/DDBJ whole genome shotgun (WGS) entry which is preliminary data.</text>
</comment>
<gene>
    <name evidence="2" type="ORF">N7492_006840</name>
</gene>
<keyword evidence="3" id="KW-1185">Reference proteome</keyword>
<reference evidence="2" key="2">
    <citation type="journal article" date="2023" name="IMA Fungus">
        <title>Comparative genomic study of the Penicillium genus elucidates a diverse pangenome and 15 lateral gene transfer events.</title>
        <authorList>
            <person name="Petersen C."/>
            <person name="Sorensen T."/>
            <person name="Nielsen M.R."/>
            <person name="Sondergaard T.E."/>
            <person name="Sorensen J.L."/>
            <person name="Fitzpatrick D.A."/>
            <person name="Frisvad J.C."/>
            <person name="Nielsen K.L."/>
        </authorList>
    </citation>
    <scope>NUCLEOTIDE SEQUENCE</scope>
    <source>
        <strain evidence="2">IBT 21917</strain>
    </source>
</reference>
<proteinExistence type="predicted"/>
<dbReference type="AlphaFoldDB" id="A0A9W9LL94"/>
<dbReference type="EMBL" id="JAPQKO010000005">
    <property type="protein sequence ID" value="KAJ5161448.1"/>
    <property type="molecule type" value="Genomic_DNA"/>
</dbReference>
<feature type="region of interest" description="Disordered" evidence="1">
    <location>
        <begin position="1"/>
        <end position="54"/>
    </location>
</feature>
<evidence type="ECO:0000313" key="2">
    <source>
        <dbReference type="EMBL" id="KAJ5161448.1"/>
    </source>
</evidence>
<evidence type="ECO:0000313" key="3">
    <source>
        <dbReference type="Proteomes" id="UP001146351"/>
    </source>
</evidence>
<accession>A0A9W9LL94</accession>
<dbReference type="Proteomes" id="UP001146351">
    <property type="component" value="Unassembled WGS sequence"/>
</dbReference>
<evidence type="ECO:0000256" key="1">
    <source>
        <dbReference type="SAM" id="MobiDB-lite"/>
    </source>
</evidence>
<protein>
    <submittedName>
        <fullName evidence="2">Uncharacterized protein</fullName>
    </submittedName>
</protein>
<sequence>MAHTKTSDTKAQSIISVESADSENCEKQEQKNLIPKPPCPSHGPSQSPLLDHELQNPRAKEILLVLSKGLNDLSDDKKCTQCTVQEISTALTGHVRDIKTAKQNGEWSKKERKTLKAEIKSIFKPVKKDIKVLWKEGR</sequence>
<dbReference type="OrthoDB" id="5137215at2759"/>